<dbReference type="AlphaFoldDB" id="A0A845S9S3"/>
<gene>
    <name evidence="1" type="ORF">EBV78_01470</name>
</gene>
<organism evidence="1 2">
    <name type="scientific">Candidatus Fonsibacter lacus</name>
    <dbReference type="NCBI Taxonomy" id="2576439"/>
    <lineage>
        <taxon>Bacteria</taxon>
        <taxon>Pseudomonadati</taxon>
        <taxon>Pseudomonadota</taxon>
        <taxon>Alphaproteobacteria</taxon>
        <taxon>Candidatus Pelagibacterales</taxon>
        <taxon>Candidatus Pelagibacterales incertae sedis</taxon>
        <taxon>Candidatus Fonsibacter</taxon>
    </lineage>
</organism>
<evidence type="ECO:0008006" key="3">
    <source>
        <dbReference type="Google" id="ProtNLM"/>
    </source>
</evidence>
<sequence>MVAFAVIFLIIFFLPFFINLDQYKSEIENQIQEKFFIKTKINEKISYKPFLRPHIELFSVDIFETNKKEDIYIGNIYKINLRINIFNLILRNFNITDVEVVDGIIELENNYFDNFFKNADSIKNLKAIKINNLDLKYSSNKSSIEISDINSDITFDKGNLRRFDLTGNLFNLPFESTFQGSRNKDKSIGRLSIKSNDLKFYFDADLTDINFLKNEFLGNAKIRFANTLSTIGLNNLTLQFNFDLKDEHVDLKNILVNSFLYKGEGSAKIDFKPRLAFFSEFNFIDTNFKKLSNSNLKDYLVHNKLFNIHEDFYGVFKLNFKNMVTNHNLFSDANAIIIVEGGDVNIKELNLISKFNDLLKINGRFITQNRETIFFFNSQIDLVNIKNFYKNTNGAREKIALLPNAGFSGKMKGDLNMKKGRVVVNEIIGNSNKKFNKNNLNIVQEEFNLRLNKDILNVLDPRIYSFLF</sequence>
<reference evidence="1 2" key="1">
    <citation type="submission" date="2018-10" db="EMBL/GenBank/DDBJ databases">
        <title>Iterative Subtractive Binning of Freshwater Chronoseries Metagenomes Recovers Nearly Complete Genomes from over Four Hundred Novel Species.</title>
        <authorList>
            <person name="Rodriguez-R L.M."/>
            <person name="Tsementzi D."/>
            <person name="Luo C."/>
            <person name="Konstantinidis K.T."/>
        </authorList>
    </citation>
    <scope>NUCLEOTIDE SEQUENCE [LARGE SCALE GENOMIC DNA]</scope>
    <source>
        <strain evidence="1">WB7_2B_003</strain>
    </source>
</reference>
<dbReference type="EMBL" id="RGGN01000032">
    <property type="protein sequence ID" value="NCU62754.1"/>
    <property type="molecule type" value="Genomic_DNA"/>
</dbReference>
<dbReference type="Proteomes" id="UP000572953">
    <property type="component" value="Unassembled WGS sequence"/>
</dbReference>
<proteinExistence type="predicted"/>
<evidence type="ECO:0000313" key="1">
    <source>
        <dbReference type="EMBL" id="NCU62754.1"/>
    </source>
</evidence>
<name>A0A845S9S3_9PROT</name>
<evidence type="ECO:0000313" key="2">
    <source>
        <dbReference type="Proteomes" id="UP000572953"/>
    </source>
</evidence>
<protein>
    <recommendedName>
        <fullName evidence="3">AsmA family protein</fullName>
    </recommendedName>
</protein>
<comment type="caution">
    <text evidence="1">The sequence shown here is derived from an EMBL/GenBank/DDBJ whole genome shotgun (WGS) entry which is preliminary data.</text>
</comment>
<accession>A0A845S9S3</accession>